<evidence type="ECO:0000256" key="4">
    <source>
        <dbReference type="PROSITE-ProRule" id="PRU00708"/>
    </source>
</evidence>
<feature type="repeat" description="PPR" evidence="4">
    <location>
        <begin position="130"/>
        <end position="164"/>
    </location>
</feature>
<dbReference type="InterPro" id="IPR011990">
    <property type="entry name" value="TPR-like_helical_dom_sf"/>
</dbReference>
<proteinExistence type="inferred from homology"/>
<protein>
    <recommendedName>
        <fullName evidence="7">Pentatricopeptide repeat-containing protein</fullName>
    </recommendedName>
</protein>
<gene>
    <name evidence="6" type="ORF">CB5_LOCUS22479</name>
</gene>
<evidence type="ECO:0000256" key="3">
    <source>
        <dbReference type="ARBA" id="ARBA00022946"/>
    </source>
</evidence>
<name>A0A6V7Q8F7_ANACO</name>
<dbReference type="Pfam" id="PF01535">
    <property type="entry name" value="PPR"/>
    <property type="match status" value="3"/>
</dbReference>
<dbReference type="PROSITE" id="PS51375">
    <property type="entry name" value="PPR"/>
    <property type="match status" value="2"/>
</dbReference>
<feature type="chain" id="PRO_5028349263" description="Pentatricopeptide repeat-containing protein" evidence="5">
    <location>
        <begin position="31"/>
        <end position="493"/>
    </location>
</feature>
<dbReference type="PANTHER" id="PTHR47938">
    <property type="entry name" value="RESPIRATORY COMPLEX I CHAPERONE (CIA84), PUTATIVE (AFU_ORTHOLOGUE AFUA_2G06020)-RELATED"/>
    <property type="match status" value="1"/>
</dbReference>
<evidence type="ECO:0000256" key="1">
    <source>
        <dbReference type="ARBA" id="ARBA00007626"/>
    </source>
</evidence>
<evidence type="ECO:0000313" key="6">
    <source>
        <dbReference type="EMBL" id="CAD1839268.1"/>
    </source>
</evidence>
<comment type="similarity">
    <text evidence="1">Belongs to the PPR family. P subfamily.</text>
</comment>
<dbReference type="NCBIfam" id="TIGR00756">
    <property type="entry name" value="PPR"/>
    <property type="match status" value="3"/>
</dbReference>
<dbReference type="InterPro" id="IPR002885">
    <property type="entry name" value="PPR_rpt"/>
</dbReference>
<keyword evidence="3" id="KW-0809">Transit peptide</keyword>
<reference evidence="6" key="1">
    <citation type="submission" date="2020-07" db="EMBL/GenBank/DDBJ databases">
        <authorList>
            <person name="Lin J."/>
        </authorList>
    </citation>
    <scope>NUCLEOTIDE SEQUENCE</scope>
</reference>
<keyword evidence="5" id="KW-0732">Signal</keyword>
<dbReference type="Gene3D" id="1.25.40.10">
    <property type="entry name" value="Tetratricopeptide repeat domain"/>
    <property type="match status" value="3"/>
</dbReference>
<evidence type="ECO:0000256" key="5">
    <source>
        <dbReference type="SAM" id="SignalP"/>
    </source>
</evidence>
<sequence length="493" mass="55081">MAVKHHILFSRLRVLGFCRVLSSCTPQALSEVLASIGSLDDIEASLNQLDVEVTPAIITQVINSCNCNTGGGSSSTRKLLRFFSWCRLKNPAALGEEAFNHAIQTFAELGDITAVGISIADLHKEGGKLSPATFSLVVETLVKAGKEDEAVRLLRDLERKKLLPCCDGTGKSVWSSSLAIVHALCAKGHARKAQGVIWHHKSELSVGFAASVVQRSLLHGWCVRGNIKEARRVMGDMKSLGILLGLPSYNDLLRCICYRNLRFNPSALVSEATDLLAEMRSCGILPTASSFNILLSCLGKVRRVKEAYGILYLMRQGKAGCSPDWVSYYLVIRVLYLSGRFVRGNKLMDQMLGDGLSPDVKFYHGLIGVLCGVEKLDHALNVFEQMKKFCARNTGPTYDLLIAKLCRNGKFEQGRNLWNEAVQRGITLRCSRDLLDPLKTIVFKPRRPVNKLHPWDYKKVGYRRIKRAARTKMKMKRRKPHKFIRLLESRVIR</sequence>
<keyword evidence="2" id="KW-0677">Repeat</keyword>
<dbReference type="Pfam" id="PF13812">
    <property type="entry name" value="PPR_3"/>
    <property type="match status" value="1"/>
</dbReference>
<feature type="signal peptide" evidence="5">
    <location>
        <begin position="1"/>
        <end position="30"/>
    </location>
</feature>
<organism evidence="6">
    <name type="scientific">Ananas comosus var. bracteatus</name>
    <name type="common">red pineapple</name>
    <dbReference type="NCBI Taxonomy" id="296719"/>
    <lineage>
        <taxon>Eukaryota</taxon>
        <taxon>Viridiplantae</taxon>
        <taxon>Streptophyta</taxon>
        <taxon>Embryophyta</taxon>
        <taxon>Tracheophyta</taxon>
        <taxon>Spermatophyta</taxon>
        <taxon>Magnoliopsida</taxon>
        <taxon>Liliopsida</taxon>
        <taxon>Poales</taxon>
        <taxon>Bromeliaceae</taxon>
        <taxon>Bromelioideae</taxon>
        <taxon>Ananas</taxon>
    </lineage>
</organism>
<evidence type="ECO:0000256" key="2">
    <source>
        <dbReference type="ARBA" id="ARBA00022737"/>
    </source>
</evidence>
<dbReference type="EMBL" id="LR862134">
    <property type="protein sequence ID" value="CAD1839268.1"/>
    <property type="molecule type" value="Genomic_DNA"/>
</dbReference>
<dbReference type="AlphaFoldDB" id="A0A6V7Q8F7"/>
<feature type="repeat" description="PPR" evidence="4">
    <location>
        <begin position="394"/>
        <end position="428"/>
    </location>
</feature>
<dbReference type="GO" id="GO:0003729">
    <property type="term" value="F:mRNA binding"/>
    <property type="evidence" value="ECO:0007669"/>
    <property type="project" value="TreeGrafter"/>
</dbReference>
<dbReference type="GO" id="GO:0005739">
    <property type="term" value="C:mitochondrion"/>
    <property type="evidence" value="ECO:0007669"/>
    <property type="project" value="TreeGrafter"/>
</dbReference>
<evidence type="ECO:0008006" key="7">
    <source>
        <dbReference type="Google" id="ProtNLM"/>
    </source>
</evidence>
<accession>A0A6V7Q8F7</accession>
<dbReference type="PANTHER" id="PTHR47938:SF9">
    <property type="entry name" value="OS10G0422300 PROTEIN"/>
    <property type="match status" value="1"/>
</dbReference>